<dbReference type="EMBL" id="AP024412">
    <property type="protein sequence ID" value="BCR36223.1"/>
    <property type="molecule type" value="Genomic_DNA"/>
</dbReference>
<comment type="cofactor">
    <cofactor evidence="10">
        <name>thiamine diphosphate</name>
        <dbReference type="ChEBI" id="CHEBI:58937"/>
    </cofactor>
    <text evidence="10">Binds 1 thiamine pyrophosphate per subunit.</text>
</comment>
<comment type="similarity">
    <text evidence="2 10">Belongs to the transketolase family. DXPS subfamily.</text>
</comment>
<keyword evidence="7 10" id="KW-0784">Thiamine biosynthesis</keyword>
<dbReference type="GO" id="GO:0008661">
    <property type="term" value="F:1-deoxy-D-xylulose-5-phosphate synthase activity"/>
    <property type="evidence" value="ECO:0007669"/>
    <property type="project" value="UniProtKB-UniRule"/>
</dbReference>
<feature type="binding site" evidence="10">
    <location>
        <position position="72"/>
    </location>
    <ligand>
        <name>thiamine diphosphate</name>
        <dbReference type="ChEBI" id="CHEBI:58937"/>
    </ligand>
</feature>
<dbReference type="CDD" id="cd07033">
    <property type="entry name" value="TPP_PYR_DXS_TK_like"/>
    <property type="match status" value="1"/>
</dbReference>
<evidence type="ECO:0000313" key="12">
    <source>
        <dbReference type="EMBL" id="BCR36223.1"/>
    </source>
</evidence>
<keyword evidence="4 10" id="KW-0808">Transferase</keyword>
<keyword evidence="8 10" id="KW-0786">Thiamine pyrophosphate</keyword>
<feature type="binding site" evidence="10">
    <location>
        <position position="144"/>
    </location>
    <ligand>
        <name>Mg(2+)</name>
        <dbReference type="ChEBI" id="CHEBI:18420"/>
    </ligand>
</feature>
<dbReference type="GO" id="GO:0016114">
    <property type="term" value="P:terpenoid biosynthetic process"/>
    <property type="evidence" value="ECO:0007669"/>
    <property type="project" value="UniProtKB-UniRule"/>
</dbReference>
<dbReference type="InterPro" id="IPR005477">
    <property type="entry name" value="Dxylulose-5-P_synthase"/>
</dbReference>
<dbReference type="PANTHER" id="PTHR43322:SF5">
    <property type="entry name" value="1-DEOXY-D-XYLULOSE-5-PHOSPHATE SYNTHASE, CHLOROPLASTIC"/>
    <property type="match status" value="1"/>
</dbReference>
<dbReference type="KEGG" id="manr:MPAN_011160"/>
<dbReference type="RefSeq" id="WP_176238954.1">
    <property type="nucleotide sequence ID" value="NZ_AP024412.1"/>
</dbReference>
<feature type="binding site" evidence="10">
    <location>
        <position position="354"/>
    </location>
    <ligand>
        <name>thiamine diphosphate</name>
        <dbReference type="ChEBI" id="CHEBI:58937"/>
    </ligand>
</feature>
<evidence type="ECO:0000256" key="9">
    <source>
        <dbReference type="ARBA" id="ARBA00023229"/>
    </source>
</evidence>
<keyword evidence="6 10" id="KW-0460">Magnesium</keyword>
<dbReference type="CDD" id="cd02007">
    <property type="entry name" value="TPP_DXS"/>
    <property type="match status" value="1"/>
</dbReference>
<dbReference type="GO" id="GO:0005829">
    <property type="term" value="C:cytosol"/>
    <property type="evidence" value="ECO:0007669"/>
    <property type="project" value="TreeGrafter"/>
</dbReference>
<reference evidence="12" key="1">
    <citation type="submission" date="2021-01" db="EMBL/GenBank/DDBJ databases">
        <title>Draft genome sequence of Acholeplasmataceae bacterium strain Mahy22.</title>
        <authorList>
            <person name="Watanabe M."/>
            <person name="Kojima H."/>
            <person name="Fukui M."/>
        </authorList>
    </citation>
    <scope>NUCLEOTIDE SEQUENCE</scope>
    <source>
        <strain evidence="12">Mahy22</strain>
    </source>
</reference>
<dbReference type="InterPro" id="IPR049557">
    <property type="entry name" value="Transketolase_CS"/>
</dbReference>
<proteinExistence type="inferred from homology"/>
<feature type="binding site" evidence="10">
    <location>
        <position position="174"/>
    </location>
    <ligand>
        <name>thiamine diphosphate</name>
        <dbReference type="ChEBI" id="CHEBI:58937"/>
    </ligand>
</feature>
<name>A0A7U9XVF7_9MOLU</name>
<evidence type="ECO:0000256" key="6">
    <source>
        <dbReference type="ARBA" id="ARBA00022842"/>
    </source>
</evidence>
<evidence type="ECO:0000256" key="7">
    <source>
        <dbReference type="ARBA" id="ARBA00022977"/>
    </source>
</evidence>
<evidence type="ECO:0000256" key="2">
    <source>
        <dbReference type="ARBA" id="ARBA00011081"/>
    </source>
</evidence>
<dbReference type="PANTHER" id="PTHR43322">
    <property type="entry name" value="1-D-DEOXYXYLULOSE 5-PHOSPHATE SYNTHASE-RELATED"/>
    <property type="match status" value="1"/>
</dbReference>
<evidence type="ECO:0000259" key="11">
    <source>
        <dbReference type="SMART" id="SM00861"/>
    </source>
</evidence>
<dbReference type="AlphaFoldDB" id="A0A7U9XVF7"/>
<dbReference type="SUPFAM" id="SSF52922">
    <property type="entry name" value="TK C-terminal domain-like"/>
    <property type="match status" value="1"/>
</dbReference>
<comment type="cofactor">
    <cofactor evidence="10">
        <name>Mg(2+)</name>
        <dbReference type="ChEBI" id="CHEBI:18420"/>
    </cofactor>
    <text evidence="10">Binds 1 Mg(2+) ion per subunit.</text>
</comment>
<comment type="function">
    <text evidence="10">Catalyzes the acyloin condensation reaction between C atoms 2 and 3 of pyruvate and glyceraldehyde 3-phosphate to yield 1-deoxy-D-xylulose-5-phosphate (DXP).</text>
</comment>
<accession>A0A7U9XVF7</accession>
<dbReference type="UniPathway" id="UPA00064">
    <property type="reaction ID" value="UER00091"/>
</dbReference>
<gene>
    <name evidence="10 12" type="primary">dxs</name>
    <name evidence="12" type="ORF">MPAN_011160</name>
</gene>
<dbReference type="NCBIfam" id="NF003933">
    <property type="entry name" value="PRK05444.2-2"/>
    <property type="match status" value="1"/>
</dbReference>
<evidence type="ECO:0000256" key="10">
    <source>
        <dbReference type="HAMAP-Rule" id="MF_00315"/>
    </source>
</evidence>
<evidence type="ECO:0000256" key="3">
    <source>
        <dbReference type="ARBA" id="ARBA00011738"/>
    </source>
</evidence>
<evidence type="ECO:0000256" key="5">
    <source>
        <dbReference type="ARBA" id="ARBA00022723"/>
    </source>
</evidence>
<evidence type="ECO:0000313" key="13">
    <source>
        <dbReference type="Proteomes" id="UP000620133"/>
    </source>
</evidence>
<dbReference type="GO" id="GO:0009228">
    <property type="term" value="P:thiamine biosynthetic process"/>
    <property type="evidence" value="ECO:0007669"/>
    <property type="project" value="UniProtKB-UniRule"/>
</dbReference>
<dbReference type="InterPro" id="IPR009014">
    <property type="entry name" value="Transketo_C/PFOR_II"/>
</dbReference>
<evidence type="ECO:0000256" key="8">
    <source>
        <dbReference type="ARBA" id="ARBA00023052"/>
    </source>
</evidence>
<feature type="binding site" evidence="10">
    <location>
        <begin position="113"/>
        <end position="115"/>
    </location>
    <ligand>
        <name>thiamine diphosphate</name>
        <dbReference type="ChEBI" id="CHEBI:58937"/>
    </ligand>
</feature>
<comment type="pathway">
    <text evidence="1 10">Metabolic intermediate biosynthesis; 1-deoxy-D-xylulose 5-phosphate biosynthesis; 1-deoxy-D-xylulose 5-phosphate from D-glyceraldehyde 3-phosphate and pyruvate: step 1/1.</text>
</comment>
<dbReference type="GO" id="GO:0030976">
    <property type="term" value="F:thiamine pyrophosphate binding"/>
    <property type="evidence" value="ECO:0007669"/>
    <property type="project" value="UniProtKB-UniRule"/>
</dbReference>
<dbReference type="SUPFAM" id="SSF52518">
    <property type="entry name" value="Thiamin diphosphate-binding fold (THDP-binding)"/>
    <property type="match status" value="2"/>
</dbReference>
<feature type="binding site" evidence="10">
    <location>
        <position position="174"/>
    </location>
    <ligand>
        <name>Mg(2+)</name>
        <dbReference type="ChEBI" id="CHEBI:18420"/>
    </ligand>
</feature>
<dbReference type="InterPro" id="IPR033248">
    <property type="entry name" value="Transketolase_C"/>
</dbReference>
<evidence type="ECO:0000256" key="4">
    <source>
        <dbReference type="ARBA" id="ARBA00022679"/>
    </source>
</evidence>
<dbReference type="Pfam" id="PF13292">
    <property type="entry name" value="DXP_synthase_N"/>
    <property type="match status" value="1"/>
</dbReference>
<dbReference type="InterPro" id="IPR005475">
    <property type="entry name" value="Transketolase-like_Pyr-bd"/>
</dbReference>
<keyword evidence="9 10" id="KW-0414">Isoprene biosynthesis</keyword>
<dbReference type="Pfam" id="PF02780">
    <property type="entry name" value="Transketolase_C"/>
    <property type="match status" value="1"/>
</dbReference>
<evidence type="ECO:0000256" key="1">
    <source>
        <dbReference type="ARBA" id="ARBA00004980"/>
    </source>
</evidence>
<dbReference type="EC" id="2.2.1.7" evidence="10"/>
<protein>
    <recommendedName>
        <fullName evidence="10">1-deoxy-D-xylulose-5-phosphate synthase</fullName>
        <ecNumber evidence="10">2.2.1.7</ecNumber>
    </recommendedName>
    <alternativeName>
        <fullName evidence="10">1-deoxyxylulose-5-phosphate synthase</fullName>
        <shortName evidence="10">DXP synthase</shortName>
        <shortName evidence="10">DXPS</shortName>
    </alternativeName>
</protein>
<feature type="domain" description="Transketolase-like pyrimidine-binding" evidence="11">
    <location>
        <begin position="304"/>
        <end position="467"/>
    </location>
</feature>
<keyword evidence="5 10" id="KW-0479">Metal-binding</keyword>
<dbReference type="Gene3D" id="3.40.50.920">
    <property type="match status" value="1"/>
</dbReference>
<dbReference type="Proteomes" id="UP000620133">
    <property type="component" value="Chromosome"/>
</dbReference>
<comment type="catalytic activity">
    <reaction evidence="10">
        <text>D-glyceraldehyde 3-phosphate + pyruvate + H(+) = 1-deoxy-D-xylulose 5-phosphate + CO2</text>
        <dbReference type="Rhea" id="RHEA:12605"/>
        <dbReference type="ChEBI" id="CHEBI:15361"/>
        <dbReference type="ChEBI" id="CHEBI:15378"/>
        <dbReference type="ChEBI" id="CHEBI:16526"/>
        <dbReference type="ChEBI" id="CHEBI:57792"/>
        <dbReference type="ChEBI" id="CHEBI:59776"/>
        <dbReference type="EC" id="2.2.1.7"/>
    </reaction>
</comment>
<organism evidence="12 13">
    <name type="scientific">Mariniplasma anaerobium</name>
    <dbReference type="NCBI Taxonomy" id="2735436"/>
    <lineage>
        <taxon>Bacteria</taxon>
        <taxon>Bacillati</taxon>
        <taxon>Mycoplasmatota</taxon>
        <taxon>Mollicutes</taxon>
        <taxon>Acholeplasmatales</taxon>
        <taxon>Acholeplasmataceae</taxon>
        <taxon>Mariniplasma</taxon>
    </lineage>
</organism>
<dbReference type="PROSITE" id="PS00801">
    <property type="entry name" value="TRANSKETOLASE_1"/>
    <property type="match status" value="1"/>
</dbReference>
<comment type="subunit">
    <text evidence="3 10">Homodimer.</text>
</comment>
<dbReference type="Pfam" id="PF02779">
    <property type="entry name" value="Transket_pyr"/>
    <property type="match status" value="1"/>
</dbReference>
<dbReference type="GO" id="GO:0019288">
    <property type="term" value="P:isopentenyl diphosphate biosynthetic process, methylerythritol 4-phosphate pathway"/>
    <property type="evidence" value="ECO:0007669"/>
    <property type="project" value="TreeGrafter"/>
</dbReference>
<dbReference type="GO" id="GO:0000287">
    <property type="term" value="F:magnesium ion binding"/>
    <property type="evidence" value="ECO:0007669"/>
    <property type="project" value="UniProtKB-UniRule"/>
</dbReference>
<dbReference type="SMART" id="SM00861">
    <property type="entry name" value="Transket_pyr"/>
    <property type="match status" value="1"/>
</dbReference>
<dbReference type="NCBIfam" id="TIGR00204">
    <property type="entry name" value="dxs"/>
    <property type="match status" value="1"/>
</dbReference>
<feature type="binding site" evidence="10">
    <location>
        <position position="279"/>
    </location>
    <ligand>
        <name>thiamine diphosphate</name>
        <dbReference type="ChEBI" id="CHEBI:58937"/>
    </ligand>
</feature>
<feature type="binding site" evidence="10">
    <location>
        <begin position="145"/>
        <end position="146"/>
    </location>
    <ligand>
        <name>thiamine diphosphate</name>
        <dbReference type="ChEBI" id="CHEBI:58937"/>
    </ligand>
</feature>
<sequence>MNLFDIKDPTFLKNLSLTELEDLSEDIRSFLIESLKKTGGHLSSNLGTVELIIALHYVFNSPKDAIIFDVGHQAYTHKILTGRAKEFESLRQTDGLSGYINYKESIHDMWESGHAGTAMSALYGLLYAKMMKNEDGEGIAVIGDASIMNGMSVEALNLLGNDPNKRGIIILNDNQMSISKSVGSLSKALIRFRSNKVVIKSKRIWQRILPDIILRILSRIKRSVRTLLQRKNIFEDLGYMYIGPIDGHDLKGLIYNLKRISKIKKSVVLHIITDKGKGHKDAENDSIGTYHGVSKVSHKVKEGITWSQCIAAGLDQLQTFKETFVIMPAMTVGTKMDNFEKKYPNRYFDIGIAEEHGATMAAMMAHQGVPVFYPLYATFSQRAFDQILNDIARSNHHVVFGIDRAGIVGEDGSTHQGLFDVSMFGLMPNFVITMPYDAQEAFDLLYYGFVNQSHPFVIRYPRGRVSHDIKEDIKFNTIKPVWTYFKKGIDPLVLIGYGPSLDLLKDAADQSGIDATIINARFIKPIDEHMLKDILSKDVKVLVYEEASNIGGLYPMILKYMAKHELKHKIVEMSITDMVVEHGHYQDVLKKCHMDKDSIIKHIKDLMK</sequence>
<keyword evidence="13" id="KW-1185">Reference proteome</keyword>
<dbReference type="Gene3D" id="3.40.50.970">
    <property type="match status" value="2"/>
</dbReference>
<dbReference type="HAMAP" id="MF_00315">
    <property type="entry name" value="DXP_synth"/>
    <property type="match status" value="1"/>
</dbReference>
<dbReference type="InterPro" id="IPR029061">
    <property type="entry name" value="THDP-binding"/>
</dbReference>